<dbReference type="Gene3D" id="3.20.20.70">
    <property type="entry name" value="Aldolase class I"/>
    <property type="match status" value="2"/>
</dbReference>
<dbReference type="GO" id="GO:0005975">
    <property type="term" value="P:carbohydrate metabolic process"/>
    <property type="evidence" value="ECO:0007669"/>
    <property type="project" value="InterPro"/>
</dbReference>
<comment type="caution">
    <text evidence="7">The sequence shown here is derived from an EMBL/GenBank/DDBJ whole genome shotgun (WGS) entry which is preliminary data.</text>
</comment>
<dbReference type="EMBL" id="DXGE01000020">
    <property type="protein sequence ID" value="HIW85792.1"/>
    <property type="molecule type" value="Genomic_DNA"/>
</dbReference>
<dbReference type="Gene3D" id="2.60.120.260">
    <property type="entry name" value="Galactose-binding domain-like"/>
    <property type="match status" value="1"/>
</dbReference>
<dbReference type="PRINTS" id="PR00740">
    <property type="entry name" value="GLHYDRLASE27"/>
</dbReference>
<accession>A0A9D1RFQ9</accession>
<dbReference type="PANTHER" id="PTHR11452:SF75">
    <property type="entry name" value="ALPHA-GALACTOSIDASE MEL1"/>
    <property type="match status" value="1"/>
</dbReference>
<dbReference type="PROSITE" id="PS00512">
    <property type="entry name" value="ALPHA_GALACTOSIDASE"/>
    <property type="match status" value="1"/>
</dbReference>
<evidence type="ECO:0000256" key="3">
    <source>
        <dbReference type="ARBA" id="ARBA00022801"/>
    </source>
</evidence>
<evidence type="ECO:0000256" key="2">
    <source>
        <dbReference type="ARBA" id="ARBA00022729"/>
    </source>
</evidence>
<keyword evidence="5" id="KW-1015">Disulfide bond</keyword>
<comment type="catalytic activity">
    <reaction evidence="5">
        <text>Hydrolysis of terminal, non-reducing alpha-D-galactose residues in alpha-D-galactosides, including galactose oligosaccharides, galactomannans and galactolipids.</text>
        <dbReference type="EC" id="3.2.1.22"/>
    </reaction>
</comment>
<dbReference type="Pfam" id="PF16499">
    <property type="entry name" value="Melibiase_2"/>
    <property type="match status" value="2"/>
</dbReference>
<gene>
    <name evidence="7" type="ORF">IAA48_04780</name>
</gene>
<dbReference type="SUPFAM" id="SSF51445">
    <property type="entry name" value="(Trans)glycosidases"/>
    <property type="match status" value="2"/>
</dbReference>
<evidence type="ECO:0000256" key="1">
    <source>
        <dbReference type="ARBA" id="ARBA00009743"/>
    </source>
</evidence>
<dbReference type="InterPro" id="IPR017853">
    <property type="entry name" value="GH"/>
</dbReference>
<dbReference type="PANTHER" id="PTHR11452">
    <property type="entry name" value="ALPHA-GALACTOSIDASE/ALPHA-N-ACETYLGALACTOSAMINIDASE"/>
    <property type="match status" value="1"/>
</dbReference>
<dbReference type="Proteomes" id="UP000824205">
    <property type="component" value="Unassembled WGS sequence"/>
</dbReference>
<protein>
    <recommendedName>
        <fullName evidence="5">Alpha-galactosidase</fullName>
        <ecNumber evidence="5">3.2.1.22</ecNumber>
    </recommendedName>
    <alternativeName>
        <fullName evidence="5">Melibiase</fullName>
    </alternativeName>
</protein>
<dbReference type="InterPro" id="IPR041233">
    <property type="entry name" value="Melibiase_C"/>
</dbReference>
<dbReference type="InterPro" id="IPR013785">
    <property type="entry name" value="Aldolase_TIM"/>
</dbReference>
<dbReference type="SUPFAM" id="SSF51011">
    <property type="entry name" value="Glycosyl hydrolase domain"/>
    <property type="match status" value="1"/>
</dbReference>
<proteinExistence type="inferred from homology"/>
<evidence type="ECO:0000259" key="6">
    <source>
        <dbReference type="Pfam" id="PF17801"/>
    </source>
</evidence>
<keyword evidence="3 5" id="KW-0378">Hydrolase</keyword>
<dbReference type="InterPro" id="IPR013780">
    <property type="entry name" value="Glyco_hydro_b"/>
</dbReference>
<evidence type="ECO:0000256" key="5">
    <source>
        <dbReference type="RuleBase" id="RU361168"/>
    </source>
</evidence>
<feature type="domain" description="Alpha galactosidase C-terminal" evidence="6">
    <location>
        <begin position="495"/>
        <end position="573"/>
    </location>
</feature>
<dbReference type="Gene3D" id="2.60.40.1180">
    <property type="entry name" value="Golgi alpha-mannosidase II"/>
    <property type="match status" value="1"/>
</dbReference>
<reference evidence="7" key="1">
    <citation type="journal article" date="2021" name="PeerJ">
        <title>Extensive microbial diversity within the chicken gut microbiome revealed by metagenomics and culture.</title>
        <authorList>
            <person name="Gilroy R."/>
            <person name="Ravi A."/>
            <person name="Getino M."/>
            <person name="Pursley I."/>
            <person name="Horton D.L."/>
            <person name="Alikhan N.F."/>
            <person name="Baker D."/>
            <person name="Gharbi K."/>
            <person name="Hall N."/>
            <person name="Watson M."/>
            <person name="Adriaenssens E.M."/>
            <person name="Foster-Nyarko E."/>
            <person name="Jarju S."/>
            <person name="Secka A."/>
            <person name="Antonio M."/>
            <person name="Oren A."/>
            <person name="Chaudhuri R.R."/>
            <person name="La Ragione R."/>
            <person name="Hildebrand F."/>
            <person name="Pallen M.J."/>
        </authorList>
    </citation>
    <scope>NUCLEOTIDE SEQUENCE</scope>
    <source>
        <strain evidence="7">421</strain>
    </source>
</reference>
<evidence type="ECO:0000313" key="7">
    <source>
        <dbReference type="EMBL" id="HIW85792.1"/>
    </source>
</evidence>
<organism evidence="7 8">
    <name type="scientific">Candidatus Eubacterium faecipullorum</name>
    <dbReference type="NCBI Taxonomy" id="2838571"/>
    <lineage>
        <taxon>Bacteria</taxon>
        <taxon>Bacillati</taxon>
        <taxon>Bacillota</taxon>
        <taxon>Clostridia</taxon>
        <taxon>Eubacteriales</taxon>
        <taxon>Eubacteriaceae</taxon>
        <taxon>Eubacterium</taxon>
    </lineage>
</organism>
<sequence length="576" mass="63904">MGFLVALIIIIVAAAVAFAVWFITYKNSGKCPLCALEKLVKPTKVTMDVQNRELYSNGTALTPPMGWSSWNTFRQNISEELILSTAKAVKDSGLLDAGYQYINLDDCWQSSLRDKDGRLQGDLEKFPNGIQPVISQINRMGMKVGLYSSNGTLTCEDLPASLGREELDAQTIADWGCEYFKYDFCHHKVISGEAPVIEALEISEPGKSAGLTLYPEDAELTGRARVLNIKKLPSGKGIGMLNHAAGTAVFRPTVNKGGTYVLTILIYKQLATREQYLQVIVNGKVNEVFFPTAKGFTPTGRTQAMIELKEGVNEIVLTNPVVTAADSSFIQYSRMGNALKKAAHKAAVEKGIREKPIVFSICEWGMAFPWHWGSRAGNLWRTTPDINASWKSIQLIYSHNIKLYKHACPGAWNDPDMLEVGNGKLTANENKTHFSLWCMMAAPLILGNDVRLLVGSDGAPIEHHPVLKTVTNKNLIAIDQDPLGKPAKRIKKVRGVDIIGRPLANGDIALCFYNPSAHVKGFSLDLNEILNDEYLDFTEEQTYQLHELWSDEHFSARTVSASLQKHECRVYRISRQ</sequence>
<evidence type="ECO:0000313" key="8">
    <source>
        <dbReference type="Proteomes" id="UP000824205"/>
    </source>
</evidence>
<dbReference type="CDD" id="cd14792">
    <property type="entry name" value="GH27"/>
    <property type="match status" value="1"/>
</dbReference>
<dbReference type="AlphaFoldDB" id="A0A9D1RFQ9"/>
<dbReference type="Pfam" id="PF17801">
    <property type="entry name" value="Melibiase_C"/>
    <property type="match status" value="1"/>
</dbReference>
<keyword evidence="4 5" id="KW-0326">Glycosidase</keyword>
<dbReference type="InterPro" id="IPR002241">
    <property type="entry name" value="Glyco_hydro_27"/>
</dbReference>
<name>A0A9D1RFQ9_9FIRM</name>
<dbReference type="GO" id="GO:0004557">
    <property type="term" value="F:alpha-galactosidase activity"/>
    <property type="evidence" value="ECO:0007669"/>
    <property type="project" value="UniProtKB-EC"/>
</dbReference>
<comment type="similarity">
    <text evidence="1 5">Belongs to the glycosyl hydrolase 27 family.</text>
</comment>
<dbReference type="EC" id="3.2.1.22" evidence="5"/>
<reference evidence="7" key="2">
    <citation type="submission" date="2021-04" db="EMBL/GenBank/DDBJ databases">
        <authorList>
            <person name="Gilroy R."/>
        </authorList>
    </citation>
    <scope>NUCLEOTIDE SEQUENCE</scope>
    <source>
        <strain evidence="7">421</strain>
    </source>
</reference>
<keyword evidence="2" id="KW-0732">Signal</keyword>
<dbReference type="InterPro" id="IPR000111">
    <property type="entry name" value="Glyco_hydro_27/36_CS"/>
</dbReference>
<evidence type="ECO:0000256" key="4">
    <source>
        <dbReference type="ARBA" id="ARBA00023295"/>
    </source>
</evidence>